<evidence type="ECO:0000313" key="3">
    <source>
        <dbReference type="WBParaSite" id="TCNE_0001923601-mRNA-1"/>
    </source>
</evidence>
<dbReference type="EMBL" id="UYWY01026596">
    <property type="protein sequence ID" value="VDM50553.1"/>
    <property type="molecule type" value="Genomic_DNA"/>
</dbReference>
<proteinExistence type="predicted"/>
<protein>
    <submittedName>
        <fullName evidence="3">Protein-serine/threonine phosphatase</fullName>
    </submittedName>
</protein>
<evidence type="ECO:0000313" key="2">
    <source>
        <dbReference type="Proteomes" id="UP000050794"/>
    </source>
</evidence>
<evidence type="ECO:0000313" key="1">
    <source>
        <dbReference type="EMBL" id="VDM50553.1"/>
    </source>
</evidence>
<gene>
    <name evidence="1" type="ORF">TCNE_LOCUS19232</name>
</gene>
<organism evidence="2 3">
    <name type="scientific">Toxocara canis</name>
    <name type="common">Canine roundworm</name>
    <dbReference type="NCBI Taxonomy" id="6265"/>
    <lineage>
        <taxon>Eukaryota</taxon>
        <taxon>Metazoa</taxon>
        <taxon>Ecdysozoa</taxon>
        <taxon>Nematoda</taxon>
        <taxon>Chromadorea</taxon>
        <taxon>Rhabditida</taxon>
        <taxon>Spirurina</taxon>
        <taxon>Ascaridomorpha</taxon>
        <taxon>Ascaridoidea</taxon>
        <taxon>Toxocaridae</taxon>
        <taxon>Toxocara</taxon>
    </lineage>
</organism>
<name>A0A183VER2_TOXCA</name>
<keyword evidence="2" id="KW-1185">Reference proteome</keyword>
<reference evidence="1 2" key="2">
    <citation type="submission" date="2018-11" db="EMBL/GenBank/DDBJ databases">
        <authorList>
            <consortium name="Pathogen Informatics"/>
        </authorList>
    </citation>
    <scope>NUCLEOTIDE SEQUENCE [LARGE SCALE GENOMIC DNA]</scope>
</reference>
<accession>A0A183VER2</accession>
<dbReference type="AlphaFoldDB" id="A0A183VER2"/>
<dbReference type="WBParaSite" id="TCNE_0001923601-mRNA-1">
    <property type="protein sequence ID" value="TCNE_0001923601-mRNA-1"/>
    <property type="gene ID" value="TCNE_0001923601"/>
</dbReference>
<reference evidence="3" key="1">
    <citation type="submission" date="2016-06" db="UniProtKB">
        <authorList>
            <consortium name="WormBaseParasite"/>
        </authorList>
    </citation>
    <scope>IDENTIFICATION</scope>
</reference>
<dbReference type="Proteomes" id="UP000050794">
    <property type="component" value="Unassembled WGS sequence"/>
</dbReference>
<sequence>MKHLLGNPLLKCFILDFSSEGLTGERTYDRIVSIIRLPINNLKEFSSVWNDRQLQYGECKILGHGVIGRGEDTLDSGIRAGSKDVLPAVINNHNFIRFRNKLDNSSEISICQSVILYYNITQHRVNNLKQALVMHPQLQVAIESGPVKLSLGGEEEDML</sequence>